<protein>
    <submittedName>
        <fullName evidence="1">Replication factor A protein</fullName>
    </submittedName>
</protein>
<dbReference type="EMBL" id="LXQA010135705">
    <property type="protein sequence ID" value="MCI23372.1"/>
    <property type="molecule type" value="Genomic_DNA"/>
</dbReference>
<dbReference type="Proteomes" id="UP000265520">
    <property type="component" value="Unassembled WGS sequence"/>
</dbReference>
<name>A0A392QHN7_9FABA</name>
<evidence type="ECO:0000313" key="2">
    <source>
        <dbReference type="Proteomes" id="UP000265520"/>
    </source>
</evidence>
<sequence>MDIDNRIVVLKLIGKSPCVKPVVVVQFAKIKVFREKASIQNVMNATGILIDPKIEECVNFKNGLAINGIEVSSSIPILC</sequence>
<dbReference type="AlphaFoldDB" id="A0A392QHN7"/>
<feature type="non-terminal residue" evidence="1">
    <location>
        <position position="79"/>
    </location>
</feature>
<dbReference type="Gene3D" id="2.40.50.140">
    <property type="entry name" value="Nucleic acid-binding proteins"/>
    <property type="match status" value="1"/>
</dbReference>
<accession>A0A392QHN7</accession>
<proteinExistence type="predicted"/>
<evidence type="ECO:0000313" key="1">
    <source>
        <dbReference type="EMBL" id="MCI23372.1"/>
    </source>
</evidence>
<reference evidence="1 2" key="1">
    <citation type="journal article" date="2018" name="Front. Plant Sci.">
        <title>Red Clover (Trifolium pratense) and Zigzag Clover (T. medium) - A Picture of Genomic Similarities and Differences.</title>
        <authorList>
            <person name="Dluhosova J."/>
            <person name="Istvanek J."/>
            <person name="Nedelnik J."/>
            <person name="Repkova J."/>
        </authorList>
    </citation>
    <scope>NUCLEOTIDE SEQUENCE [LARGE SCALE GENOMIC DNA]</scope>
    <source>
        <strain evidence="2">cv. 10/8</strain>
        <tissue evidence="1">Leaf</tissue>
    </source>
</reference>
<dbReference type="InterPro" id="IPR012340">
    <property type="entry name" value="NA-bd_OB-fold"/>
</dbReference>
<keyword evidence="2" id="KW-1185">Reference proteome</keyword>
<organism evidence="1 2">
    <name type="scientific">Trifolium medium</name>
    <dbReference type="NCBI Taxonomy" id="97028"/>
    <lineage>
        <taxon>Eukaryota</taxon>
        <taxon>Viridiplantae</taxon>
        <taxon>Streptophyta</taxon>
        <taxon>Embryophyta</taxon>
        <taxon>Tracheophyta</taxon>
        <taxon>Spermatophyta</taxon>
        <taxon>Magnoliopsida</taxon>
        <taxon>eudicotyledons</taxon>
        <taxon>Gunneridae</taxon>
        <taxon>Pentapetalae</taxon>
        <taxon>rosids</taxon>
        <taxon>fabids</taxon>
        <taxon>Fabales</taxon>
        <taxon>Fabaceae</taxon>
        <taxon>Papilionoideae</taxon>
        <taxon>50 kb inversion clade</taxon>
        <taxon>NPAAA clade</taxon>
        <taxon>Hologalegina</taxon>
        <taxon>IRL clade</taxon>
        <taxon>Trifolieae</taxon>
        <taxon>Trifolium</taxon>
    </lineage>
</organism>
<comment type="caution">
    <text evidence="1">The sequence shown here is derived from an EMBL/GenBank/DDBJ whole genome shotgun (WGS) entry which is preliminary data.</text>
</comment>